<name>A0ABV2JEN2_9STRE</name>
<dbReference type="SMART" id="SM00881">
    <property type="entry name" value="CoA_binding"/>
    <property type="match status" value="1"/>
</dbReference>
<organism evidence="2 3">
    <name type="scientific">Streptococcus porcorum</name>
    <dbReference type="NCBI Taxonomy" id="701526"/>
    <lineage>
        <taxon>Bacteria</taxon>
        <taxon>Bacillati</taxon>
        <taxon>Bacillota</taxon>
        <taxon>Bacilli</taxon>
        <taxon>Lactobacillales</taxon>
        <taxon>Streptococcaceae</taxon>
        <taxon>Streptococcus</taxon>
    </lineage>
</organism>
<proteinExistence type="predicted"/>
<protein>
    <submittedName>
        <fullName evidence="2">CoA-binding protein</fullName>
    </submittedName>
</protein>
<keyword evidence="3" id="KW-1185">Reference proteome</keyword>
<evidence type="ECO:0000313" key="3">
    <source>
        <dbReference type="Proteomes" id="UP001549037"/>
    </source>
</evidence>
<feature type="domain" description="CoA-binding" evidence="1">
    <location>
        <begin position="17"/>
        <end position="111"/>
    </location>
</feature>
<reference evidence="2 3" key="1">
    <citation type="submission" date="2024-06" db="EMBL/GenBank/DDBJ databases">
        <title>Genomic Encyclopedia of Type Strains, Phase IV (KMG-IV): sequencing the most valuable type-strain genomes for metagenomic binning, comparative biology and taxonomic classification.</title>
        <authorList>
            <person name="Goeker M."/>
        </authorList>
    </citation>
    <scope>NUCLEOTIDE SEQUENCE [LARGE SCALE GENOMIC DNA]</scope>
    <source>
        <strain evidence="2 3">DSM 28302</strain>
    </source>
</reference>
<dbReference type="InterPro" id="IPR003781">
    <property type="entry name" value="CoA-bd"/>
</dbReference>
<comment type="caution">
    <text evidence="2">The sequence shown here is derived from an EMBL/GenBank/DDBJ whole genome shotgun (WGS) entry which is preliminary data.</text>
</comment>
<dbReference type="RefSeq" id="WP_354368398.1">
    <property type="nucleotide sequence ID" value="NZ_JBEPLN010000011.1"/>
</dbReference>
<dbReference type="EMBL" id="JBEPLN010000011">
    <property type="protein sequence ID" value="MET3634220.1"/>
    <property type="molecule type" value="Genomic_DNA"/>
</dbReference>
<dbReference type="PANTHER" id="PTHR33303">
    <property type="entry name" value="CYTOPLASMIC PROTEIN-RELATED"/>
    <property type="match status" value="1"/>
</dbReference>
<sequence>MTYHFINPSQPIIDHYLKNAQTIAIVGLSDRTDTAAYRVAAYLKEVGYTIIPINPKLAGSEILEEKAYAKLQDVPIHIDIVDVFRRSEFLADVAQDFLETDADIFWAQLGLESQEAENILTKANRTAIVMNKCLKIEHANLAKRDGK</sequence>
<dbReference type="InterPro" id="IPR036291">
    <property type="entry name" value="NAD(P)-bd_dom_sf"/>
</dbReference>
<evidence type="ECO:0000259" key="1">
    <source>
        <dbReference type="SMART" id="SM00881"/>
    </source>
</evidence>
<dbReference type="Gene3D" id="3.40.50.720">
    <property type="entry name" value="NAD(P)-binding Rossmann-like Domain"/>
    <property type="match status" value="1"/>
</dbReference>
<dbReference type="SUPFAM" id="SSF51735">
    <property type="entry name" value="NAD(P)-binding Rossmann-fold domains"/>
    <property type="match status" value="1"/>
</dbReference>
<gene>
    <name evidence="2" type="ORF">ABID28_000857</name>
</gene>
<accession>A0ABV2JEN2</accession>
<evidence type="ECO:0000313" key="2">
    <source>
        <dbReference type="EMBL" id="MET3634220.1"/>
    </source>
</evidence>
<dbReference type="Proteomes" id="UP001549037">
    <property type="component" value="Unassembled WGS sequence"/>
</dbReference>
<dbReference type="Pfam" id="PF13380">
    <property type="entry name" value="CoA_binding_2"/>
    <property type="match status" value="1"/>
</dbReference>
<dbReference type="PANTHER" id="PTHR33303:SF2">
    <property type="entry name" value="COA-BINDING DOMAIN-CONTAINING PROTEIN"/>
    <property type="match status" value="1"/>
</dbReference>